<sequence length="376" mass="41485">MVKIHEIGSPLDAEEDDDECCEIGLAEFAKKVKLKEADDDVVVVAAKGQIKFKDIRKRQIKVKVEVDQPGDYSDTSGYLHEHAAGDCVGNPYVIREDETTIHQKESVHGKSGVKCDIKSPVKRESEPFEEVAADMLPVKREPEEGNGADELFEHVIPDISPVKSEHEDGSGADERLEELTPHMSLLMFGSLSFEAVMPPEKSAPEHGDGADDHFEEVIPDPDMFRLNCEAGCFEEAIPYMSAVQFETEEGDIADLLFEHVSPVMSPVKSEPESFEEVTADMSPAKCEPEEGNGAADELFEEVIPDMTLLKFGTLCFEDVTAEIPQVKCAPEDCNGVHESVEVEDAYDHLPEMDIGARGVDEEDDDDEFVVVGREAL</sequence>
<dbReference type="Proteomes" id="UP001732700">
    <property type="component" value="Chromosome 1D"/>
</dbReference>
<reference evidence="1" key="2">
    <citation type="submission" date="2025-09" db="UniProtKB">
        <authorList>
            <consortium name="EnsemblPlants"/>
        </authorList>
    </citation>
    <scope>IDENTIFICATION</scope>
</reference>
<reference evidence="1" key="1">
    <citation type="submission" date="2021-05" db="EMBL/GenBank/DDBJ databases">
        <authorList>
            <person name="Scholz U."/>
            <person name="Mascher M."/>
            <person name="Fiebig A."/>
        </authorList>
    </citation>
    <scope>NUCLEOTIDE SEQUENCE [LARGE SCALE GENOMIC DNA]</scope>
</reference>
<name>A0ACD5U3V3_AVESA</name>
<keyword evidence="2" id="KW-1185">Reference proteome</keyword>
<organism evidence="1 2">
    <name type="scientific">Avena sativa</name>
    <name type="common">Oat</name>
    <dbReference type="NCBI Taxonomy" id="4498"/>
    <lineage>
        <taxon>Eukaryota</taxon>
        <taxon>Viridiplantae</taxon>
        <taxon>Streptophyta</taxon>
        <taxon>Embryophyta</taxon>
        <taxon>Tracheophyta</taxon>
        <taxon>Spermatophyta</taxon>
        <taxon>Magnoliopsida</taxon>
        <taxon>Liliopsida</taxon>
        <taxon>Poales</taxon>
        <taxon>Poaceae</taxon>
        <taxon>BOP clade</taxon>
        <taxon>Pooideae</taxon>
        <taxon>Poodae</taxon>
        <taxon>Poeae</taxon>
        <taxon>Poeae Chloroplast Group 1 (Aveneae type)</taxon>
        <taxon>Aveninae</taxon>
        <taxon>Avena</taxon>
    </lineage>
</organism>
<evidence type="ECO:0000313" key="2">
    <source>
        <dbReference type="Proteomes" id="UP001732700"/>
    </source>
</evidence>
<evidence type="ECO:0000313" key="1">
    <source>
        <dbReference type="EnsemblPlants" id="AVESA.00010b.r2.1DG0175690.1.CDS"/>
    </source>
</evidence>
<protein>
    <submittedName>
        <fullName evidence="1">Uncharacterized protein</fullName>
    </submittedName>
</protein>
<accession>A0ACD5U3V3</accession>
<proteinExistence type="predicted"/>
<dbReference type="EnsemblPlants" id="AVESA.00010b.r2.1DG0175690.1">
    <property type="protein sequence ID" value="AVESA.00010b.r2.1DG0175690.1.CDS"/>
    <property type="gene ID" value="AVESA.00010b.r2.1DG0175690"/>
</dbReference>